<dbReference type="PANTHER" id="PTHR30529:SF1">
    <property type="entry name" value="CYTOCHROME B561 HOMOLOG 2"/>
    <property type="match status" value="1"/>
</dbReference>
<dbReference type="Gene3D" id="1.20.950.20">
    <property type="entry name" value="Transmembrane di-heme cytochromes, Chain C"/>
    <property type="match status" value="2"/>
</dbReference>
<keyword evidence="7" id="KW-0479">Metal-binding</keyword>
<evidence type="ECO:0000256" key="9">
    <source>
        <dbReference type="ARBA" id="ARBA00022989"/>
    </source>
</evidence>
<reference evidence="16" key="1">
    <citation type="submission" date="2016-10" db="EMBL/GenBank/DDBJ databases">
        <authorList>
            <person name="Varghese N."/>
            <person name="Submissions S."/>
        </authorList>
    </citation>
    <scope>NUCLEOTIDE SEQUENCE [LARGE SCALE GENOMIC DNA]</scope>
    <source>
        <strain evidence="16">DSM 11578</strain>
    </source>
</reference>
<dbReference type="GO" id="GO:0022904">
    <property type="term" value="P:respiratory electron transport chain"/>
    <property type="evidence" value="ECO:0007669"/>
    <property type="project" value="InterPro"/>
</dbReference>
<evidence type="ECO:0000259" key="14">
    <source>
        <dbReference type="Pfam" id="PF01292"/>
    </source>
</evidence>
<dbReference type="InterPro" id="IPR011577">
    <property type="entry name" value="Cyt_b561_bac/Ni-Hgenase"/>
</dbReference>
<comment type="similarity">
    <text evidence="12">Belongs to the cytochrome b561 family.</text>
</comment>
<dbReference type="InterPro" id="IPR052168">
    <property type="entry name" value="Cytochrome_b561_oxidase"/>
</dbReference>
<keyword evidence="8" id="KW-0249">Electron transport</keyword>
<dbReference type="Proteomes" id="UP000198924">
    <property type="component" value="Unassembled WGS sequence"/>
</dbReference>
<dbReference type="GO" id="GO:0046872">
    <property type="term" value="F:metal ion binding"/>
    <property type="evidence" value="ECO:0007669"/>
    <property type="project" value="UniProtKB-KW"/>
</dbReference>
<keyword evidence="11 13" id="KW-0472">Membrane</keyword>
<dbReference type="AlphaFoldDB" id="A0A1I3WC68"/>
<dbReference type="GO" id="GO:0020037">
    <property type="term" value="F:heme binding"/>
    <property type="evidence" value="ECO:0007669"/>
    <property type="project" value="TreeGrafter"/>
</dbReference>
<dbReference type="EMBL" id="FOSH01000004">
    <property type="protein sequence ID" value="SFK05010.1"/>
    <property type="molecule type" value="Genomic_DNA"/>
</dbReference>
<evidence type="ECO:0000256" key="6">
    <source>
        <dbReference type="ARBA" id="ARBA00022692"/>
    </source>
</evidence>
<dbReference type="RefSeq" id="WP_091711982.1">
    <property type="nucleotide sequence ID" value="NZ_FOSH01000004.1"/>
</dbReference>
<dbReference type="OrthoDB" id="8589936at2"/>
<dbReference type="GO" id="GO:0005886">
    <property type="term" value="C:plasma membrane"/>
    <property type="evidence" value="ECO:0007669"/>
    <property type="project" value="UniProtKB-SubCell"/>
</dbReference>
<keyword evidence="5" id="KW-0349">Heme</keyword>
<proteinExistence type="inferred from homology"/>
<keyword evidence="9 13" id="KW-1133">Transmembrane helix</keyword>
<feature type="transmembrane region" description="Helical" evidence="13">
    <location>
        <begin position="94"/>
        <end position="115"/>
    </location>
</feature>
<dbReference type="SUPFAM" id="SSF81342">
    <property type="entry name" value="Transmembrane di-heme cytochromes"/>
    <property type="match status" value="1"/>
</dbReference>
<evidence type="ECO:0000256" key="11">
    <source>
        <dbReference type="ARBA" id="ARBA00023136"/>
    </source>
</evidence>
<feature type="transmembrane region" description="Helical" evidence="13">
    <location>
        <begin position="54"/>
        <end position="74"/>
    </location>
</feature>
<protein>
    <submittedName>
        <fullName evidence="15">Cytochrome b561</fullName>
    </submittedName>
</protein>
<comment type="subcellular location">
    <subcellularLocation>
        <location evidence="2">Cell membrane</location>
        <topology evidence="2">Multi-pass membrane protein</topology>
    </subcellularLocation>
</comment>
<accession>A0A1I3WC68</accession>
<keyword evidence="16" id="KW-1185">Reference proteome</keyword>
<evidence type="ECO:0000256" key="3">
    <source>
        <dbReference type="ARBA" id="ARBA00022448"/>
    </source>
</evidence>
<evidence type="ECO:0000256" key="12">
    <source>
        <dbReference type="ARBA" id="ARBA00037975"/>
    </source>
</evidence>
<organism evidence="15 16">
    <name type="scientific">Methylophaga sulfidovorans</name>
    <dbReference type="NCBI Taxonomy" id="45496"/>
    <lineage>
        <taxon>Bacteria</taxon>
        <taxon>Pseudomonadati</taxon>
        <taxon>Pseudomonadota</taxon>
        <taxon>Gammaproteobacteria</taxon>
        <taxon>Thiotrichales</taxon>
        <taxon>Piscirickettsiaceae</taxon>
        <taxon>Methylophaga</taxon>
    </lineage>
</organism>
<feature type="transmembrane region" description="Helical" evidence="13">
    <location>
        <begin position="151"/>
        <end position="168"/>
    </location>
</feature>
<dbReference type="PANTHER" id="PTHR30529">
    <property type="entry name" value="CYTOCHROME B561"/>
    <property type="match status" value="1"/>
</dbReference>
<evidence type="ECO:0000256" key="13">
    <source>
        <dbReference type="SAM" id="Phobius"/>
    </source>
</evidence>
<dbReference type="InterPro" id="IPR016174">
    <property type="entry name" value="Di-haem_cyt_TM"/>
</dbReference>
<feature type="transmembrane region" description="Helical" evidence="13">
    <location>
        <begin position="14"/>
        <end position="34"/>
    </location>
</feature>
<feature type="domain" description="Cytochrome b561 bacterial/Ni-hydrogenase" evidence="14">
    <location>
        <begin position="8"/>
        <end position="181"/>
    </location>
</feature>
<gene>
    <name evidence="15" type="ORF">SAMN04488079_104135</name>
</gene>
<dbReference type="STRING" id="45496.SAMN04488079_104135"/>
<sequence>MSETENQYDLVQRILHWLIAVAILAMIAIGLYMVQLPKEWELPPGQESVRAFWFLLHKSLGISVAALIVLRVAWRLAHKAPQLPSYIPSWQQRLSGGVHGLLYVLMITMPLTGYLQSMYSKYDTKLWGMVLPRLAEADPDMREYFSEIHEVLAFTLIAVLLIHIGAAIKHRINGNDINQRMSLFARK</sequence>
<name>A0A1I3WC68_9GAMM</name>
<evidence type="ECO:0000256" key="4">
    <source>
        <dbReference type="ARBA" id="ARBA00022475"/>
    </source>
</evidence>
<evidence type="ECO:0000256" key="1">
    <source>
        <dbReference type="ARBA" id="ARBA00001970"/>
    </source>
</evidence>
<evidence type="ECO:0000256" key="5">
    <source>
        <dbReference type="ARBA" id="ARBA00022617"/>
    </source>
</evidence>
<evidence type="ECO:0000256" key="8">
    <source>
        <dbReference type="ARBA" id="ARBA00022982"/>
    </source>
</evidence>
<dbReference type="GO" id="GO:0009055">
    <property type="term" value="F:electron transfer activity"/>
    <property type="evidence" value="ECO:0007669"/>
    <property type="project" value="InterPro"/>
</dbReference>
<keyword evidence="6 13" id="KW-0812">Transmembrane</keyword>
<comment type="cofactor">
    <cofactor evidence="1">
        <name>heme b</name>
        <dbReference type="ChEBI" id="CHEBI:60344"/>
    </cofactor>
</comment>
<evidence type="ECO:0000256" key="10">
    <source>
        <dbReference type="ARBA" id="ARBA00023004"/>
    </source>
</evidence>
<keyword evidence="3" id="KW-0813">Transport</keyword>
<keyword evidence="4" id="KW-1003">Cell membrane</keyword>
<evidence type="ECO:0000313" key="15">
    <source>
        <dbReference type="EMBL" id="SFK05010.1"/>
    </source>
</evidence>
<evidence type="ECO:0000313" key="16">
    <source>
        <dbReference type="Proteomes" id="UP000198924"/>
    </source>
</evidence>
<keyword evidence="10" id="KW-0408">Iron</keyword>
<evidence type="ECO:0000256" key="2">
    <source>
        <dbReference type="ARBA" id="ARBA00004651"/>
    </source>
</evidence>
<dbReference type="Pfam" id="PF01292">
    <property type="entry name" value="Ni_hydr_CYTB"/>
    <property type="match status" value="1"/>
</dbReference>
<evidence type="ECO:0000256" key="7">
    <source>
        <dbReference type="ARBA" id="ARBA00022723"/>
    </source>
</evidence>